<name>A0A382V7H3_9ZZZZ</name>
<feature type="non-terminal residue" evidence="1">
    <location>
        <position position="150"/>
    </location>
</feature>
<dbReference type="AlphaFoldDB" id="A0A382V7H3"/>
<evidence type="ECO:0008006" key="2">
    <source>
        <dbReference type="Google" id="ProtNLM"/>
    </source>
</evidence>
<sequence>MRLGIDASNVRSGGGIIHLQKILEQAEPEAHLISRVIVWGGDAPLDNLPDKPWLELRKISNLNQQIPQRIFWQQTKLGKLATESCDLLFVTGGIYLGGFRPYVSMFQNMQIFESKERSREGFSREWVRLCLLKYAQSKTFRDASGLICLS</sequence>
<protein>
    <recommendedName>
        <fullName evidence="2">Glycosyltransferase subfamily 4-like N-terminal domain-containing protein</fullName>
    </recommendedName>
</protein>
<reference evidence="1" key="1">
    <citation type="submission" date="2018-05" db="EMBL/GenBank/DDBJ databases">
        <authorList>
            <person name="Lanie J.A."/>
            <person name="Ng W.-L."/>
            <person name="Kazmierczak K.M."/>
            <person name="Andrzejewski T.M."/>
            <person name="Davidsen T.M."/>
            <person name="Wayne K.J."/>
            <person name="Tettelin H."/>
            <person name="Glass J.I."/>
            <person name="Rusch D."/>
            <person name="Podicherti R."/>
            <person name="Tsui H.-C.T."/>
            <person name="Winkler M.E."/>
        </authorList>
    </citation>
    <scope>NUCLEOTIDE SEQUENCE</scope>
</reference>
<dbReference type="EMBL" id="UINC01149410">
    <property type="protein sequence ID" value="SVD41868.1"/>
    <property type="molecule type" value="Genomic_DNA"/>
</dbReference>
<evidence type="ECO:0000313" key="1">
    <source>
        <dbReference type="EMBL" id="SVD41868.1"/>
    </source>
</evidence>
<organism evidence="1">
    <name type="scientific">marine metagenome</name>
    <dbReference type="NCBI Taxonomy" id="408172"/>
    <lineage>
        <taxon>unclassified sequences</taxon>
        <taxon>metagenomes</taxon>
        <taxon>ecological metagenomes</taxon>
    </lineage>
</organism>
<proteinExistence type="predicted"/>
<accession>A0A382V7H3</accession>
<gene>
    <name evidence="1" type="ORF">METZ01_LOCUS394722</name>
</gene>